<reference evidence="2" key="1">
    <citation type="submission" date="2017-08" db="EMBL/GenBank/DDBJ databases">
        <authorList>
            <person name="Polle J.E."/>
            <person name="Barry K."/>
            <person name="Cushman J."/>
            <person name="Schmutz J."/>
            <person name="Tran D."/>
            <person name="Hathwaick L.T."/>
            <person name="Yim W.C."/>
            <person name="Jenkins J."/>
            <person name="Mckie-Krisberg Z.M."/>
            <person name="Prochnik S."/>
            <person name="Lindquist E."/>
            <person name="Dockter R.B."/>
            <person name="Adam C."/>
            <person name="Molina H."/>
            <person name="Bunkerborg J."/>
            <person name="Jin E."/>
            <person name="Buchheim M."/>
            <person name="Magnuson J."/>
        </authorList>
    </citation>
    <scope>NUCLEOTIDE SEQUENCE</scope>
    <source>
        <strain evidence="2">CCAP 19/18</strain>
    </source>
</reference>
<proteinExistence type="predicted"/>
<feature type="region of interest" description="Disordered" evidence="1">
    <location>
        <begin position="107"/>
        <end position="213"/>
    </location>
</feature>
<gene>
    <name evidence="2" type="ORF">DUNSADRAFT_3008</name>
</gene>
<feature type="non-terminal residue" evidence="2">
    <location>
        <position position="448"/>
    </location>
</feature>
<accession>A0ABQ7GUN9</accession>
<protein>
    <submittedName>
        <fullName evidence="2">Uncharacterized protein</fullName>
    </submittedName>
</protein>
<dbReference type="Proteomes" id="UP000815325">
    <property type="component" value="Unassembled WGS sequence"/>
</dbReference>
<keyword evidence="3" id="KW-1185">Reference proteome</keyword>
<sequence length="448" mass="45728">MSITRGHPHHTTSAPGVAAAGISREAAISAGSRAADEGDAHSVDSSPSSFFTAWPRPATQPPASSHMQHSAACSTQHSAHRSCGTEVQQLHSHTQHVGPLLQQVTHTTAWSQPAHQPSASSHTQHHAHRSFGTELEQPSPSTPSAHSTPHTTLQPPPRSTPGHPLTPTDSPSLHNTQPLKRSAPHDTDKQQLSHVSSQAASPPSLGTATGDLHAPGPAVFAADLLAQGPMDSLHSPAQRAEHPAGVSSPEYSTPLSACGHEHGLKLQGQHHHHHHHQQQQQQQLSGADISKQLSGADNSQHQPGASGHATASGSAPYADPTLPHSPPTHSTFITAWGGVGTPFSPALAAGDGASTAARPGPSSGGPGSRAGLVQSAGGGACGVADTLQESAQPLTEVVLQQHQEAQDSPALHAGISTVAFSRPPALLAAVETCSDDGGPDVVAGGYSS</sequence>
<evidence type="ECO:0000256" key="1">
    <source>
        <dbReference type="SAM" id="MobiDB-lite"/>
    </source>
</evidence>
<feature type="compositionally biased region" description="Polar residues" evidence="1">
    <location>
        <begin position="107"/>
        <end position="122"/>
    </location>
</feature>
<feature type="compositionally biased region" description="Basic residues" evidence="1">
    <location>
        <begin position="268"/>
        <end position="277"/>
    </location>
</feature>
<feature type="compositionally biased region" description="Polar residues" evidence="1">
    <location>
        <begin position="192"/>
        <end position="207"/>
    </location>
</feature>
<dbReference type="EMBL" id="MU069582">
    <property type="protein sequence ID" value="KAF5838337.1"/>
    <property type="molecule type" value="Genomic_DNA"/>
</dbReference>
<comment type="caution">
    <text evidence="2">The sequence shown here is derived from an EMBL/GenBank/DDBJ whole genome shotgun (WGS) entry which is preliminary data.</text>
</comment>
<feature type="compositionally biased region" description="Low complexity" evidence="1">
    <location>
        <begin position="304"/>
        <end position="315"/>
    </location>
</feature>
<feature type="compositionally biased region" description="Low complexity" evidence="1">
    <location>
        <begin position="347"/>
        <end position="361"/>
    </location>
</feature>
<evidence type="ECO:0000313" key="2">
    <source>
        <dbReference type="EMBL" id="KAF5838337.1"/>
    </source>
</evidence>
<feature type="compositionally biased region" description="Polar residues" evidence="1">
    <location>
        <begin position="291"/>
        <end position="303"/>
    </location>
</feature>
<feature type="region of interest" description="Disordered" evidence="1">
    <location>
        <begin position="230"/>
        <end position="330"/>
    </location>
</feature>
<feature type="compositionally biased region" description="Basic residues" evidence="1">
    <location>
        <begin position="1"/>
        <end position="10"/>
    </location>
</feature>
<name>A0ABQ7GUN9_DUNSA</name>
<feature type="region of interest" description="Disordered" evidence="1">
    <location>
        <begin position="1"/>
        <end position="77"/>
    </location>
</feature>
<feature type="compositionally biased region" description="Low complexity" evidence="1">
    <location>
        <begin position="138"/>
        <end position="152"/>
    </location>
</feature>
<organism evidence="2 3">
    <name type="scientific">Dunaliella salina</name>
    <name type="common">Green alga</name>
    <name type="synonym">Protococcus salinus</name>
    <dbReference type="NCBI Taxonomy" id="3046"/>
    <lineage>
        <taxon>Eukaryota</taxon>
        <taxon>Viridiplantae</taxon>
        <taxon>Chlorophyta</taxon>
        <taxon>core chlorophytes</taxon>
        <taxon>Chlorophyceae</taxon>
        <taxon>CS clade</taxon>
        <taxon>Chlamydomonadales</taxon>
        <taxon>Dunaliellaceae</taxon>
        <taxon>Dunaliella</taxon>
    </lineage>
</organism>
<feature type="compositionally biased region" description="Polar residues" evidence="1">
    <location>
        <begin position="167"/>
        <end position="179"/>
    </location>
</feature>
<feature type="compositionally biased region" description="Polar residues" evidence="1">
    <location>
        <begin position="61"/>
        <end position="77"/>
    </location>
</feature>
<feature type="region of interest" description="Disordered" evidence="1">
    <location>
        <begin position="347"/>
        <end position="377"/>
    </location>
</feature>
<evidence type="ECO:0000313" key="3">
    <source>
        <dbReference type="Proteomes" id="UP000815325"/>
    </source>
</evidence>